<organism evidence="2 3">
    <name type="scientific">Candidatus Accumulibacter proximus</name>
    <dbReference type="NCBI Taxonomy" id="2954385"/>
    <lineage>
        <taxon>Bacteria</taxon>
        <taxon>Pseudomonadati</taxon>
        <taxon>Pseudomonadota</taxon>
        <taxon>Betaproteobacteria</taxon>
        <taxon>Candidatus Accumulibacter</taxon>
    </lineage>
</organism>
<dbReference type="Proteomes" id="UP000697998">
    <property type="component" value="Unassembled WGS sequence"/>
</dbReference>
<name>A0A935PXY2_9PROT</name>
<feature type="transmembrane region" description="Helical" evidence="1">
    <location>
        <begin position="56"/>
        <end position="81"/>
    </location>
</feature>
<evidence type="ECO:0000256" key="1">
    <source>
        <dbReference type="SAM" id="Phobius"/>
    </source>
</evidence>
<proteinExistence type="predicted"/>
<sequence length="97" mass="10945">MLRFKGQAPYRCRLCGLRFIAGEERADAAAKRRQLSIADYLGLRGYARRIFTDHMILGGLISLLLLLVSLILFLSVAFGWIDLTSAPSMPKMPSEWE</sequence>
<dbReference type="AlphaFoldDB" id="A0A935PXY2"/>
<comment type="caution">
    <text evidence="2">The sequence shown here is derived from an EMBL/GenBank/DDBJ whole genome shotgun (WGS) entry which is preliminary data.</text>
</comment>
<keyword evidence="1" id="KW-0472">Membrane</keyword>
<keyword evidence="1" id="KW-1133">Transmembrane helix</keyword>
<evidence type="ECO:0000313" key="2">
    <source>
        <dbReference type="EMBL" id="MBK7675408.1"/>
    </source>
</evidence>
<gene>
    <name evidence="2" type="ORF">IPJ27_11970</name>
</gene>
<dbReference type="EMBL" id="JADJMH010000009">
    <property type="protein sequence ID" value="MBK7675408.1"/>
    <property type="molecule type" value="Genomic_DNA"/>
</dbReference>
<keyword evidence="1" id="KW-0812">Transmembrane</keyword>
<accession>A0A935PXY2</accession>
<evidence type="ECO:0000313" key="3">
    <source>
        <dbReference type="Proteomes" id="UP000697998"/>
    </source>
</evidence>
<protein>
    <submittedName>
        <fullName evidence="2">Uncharacterized protein</fullName>
    </submittedName>
</protein>
<reference evidence="2 3" key="1">
    <citation type="submission" date="2020-10" db="EMBL/GenBank/DDBJ databases">
        <title>Connecting structure to function with the recovery of over 1000 high-quality activated sludge metagenome-assembled genomes encoding full-length rRNA genes using long-read sequencing.</title>
        <authorList>
            <person name="Singleton C.M."/>
            <person name="Petriglieri F."/>
            <person name="Kristensen J.M."/>
            <person name="Kirkegaard R.H."/>
            <person name="Michaelsen T.Y."/>
            <person name="Andersen M.H."/>
            <person name="Karst S.M."/>
            <person name="Dueholm M.S."/>
            <person name="Nielsen P.H."/>
            <person name="Albertsen M."/>
        </authorList>
    </citation>
    <scope>NUCLEOTIDE SEQUENCE [LARGE SCALE GENOMIC DNA]</scope>
    <source>
        <strain evidence="2">EsbW_18-Q3-R4-48_BATAC.285</strain>
    </source>
</reference>